<sequence length="354" mass="39233">MKKINYLMVITFSIVFTSCIDWDYFGLSSNGEIVTFELEQQSGTSEIDSLNRLILVPLDTIVDRTSLAPTKIVTSNLATIKPGVGESQNFLDTVNYVVTAENGEQTVWKVAIKEAENQVPFSDFTTWFEEESGNSSYFLPGNSLESSPWRSGDKGAAEVNIPTYPRTLIPLPSAENAEYAKLETKEPIKGILAAGSLFVGNIQGSGFTDVQIDFGYPFTSKPVSFSVSIQYLPQSYQKDGQTIMDQKDVYVLLQVREDGKRYRLGTAWLPRSSDELSEWTEITVPLVFGQSDSFESYMQPSPSKEELPEVGYYSETNVRPTHIIIVFASSAEGADLVSGGVGSILKIKDFKLNY</sequence>
<evidence type="ECO:0000313" key="3">
    <source>
        <dbReference type="Proteomes" id="UP000179797"/>
    </source>
</evidence>
<dbReference type="Gene3D" id="2.60.40.2340">
    <property type="match status" value="1"/>
</dbReference>
<accession>A0A1S1Z1H9</accession>
<dbReference type="STRING" id="915059.NH26_11725"/>
<evidence type="ECO:0000259" key="1">
    <source>
        <dbReference type="Pfam" id="PF13201"/>
    </source>
</evidence>
<dbReference type="EMBL" id="JRYR02000001">
    <property type="protein sequence ID" value="OHX66965.1"/>
    <property type="molecule type" value="Genomic_DNA"/>
</dbReference>
<keyword evidence="3" id="KW-1185">Reference proteome</keyword>
<evidence type="ECO:0000313" key="2">
    <source>
        <dbReference type="EMBL" id="OHX66965.1"/>
    </source>
</evidence>
<dbReference type="Pfam" id="PF13201">
    <property type="entry name" value="PCMD"/>
    <property type="match status" value="1"/>
</dbReference>
<dbReference type="OrthoDB" id="1466621at2"/>
<dbReference type="AlphaFoldDB" id="A0A1S1Z1H9"/>
<feature type="domain" description="Putative carbohydrate metabolism" evidence="1">
    <location>
        <begin position="142"/>
        <end position="352"/>
    </location>
</feature>
<gene>
    <name evidence="2" type="ORF">NH26_11725</name>
</gene>
<dbReference type="PROSITE" id="PS51257">
    <property type="entry name" value="PROKAR_LIPOPROTEIN"/>
    <property type="match status" value="1"/>
</dbReference>
<reference evidence="2 3" key="1">
    <citation type="journal article" date="2012" name="Int. J. Syst. Evol. Microbiol.">
        <title>Flammeovirga pacifica sp. nov., isolated from deep-sea sediment.</title>
        <authorList>
            <person name="Xu H."/>
            <person name="Fu Y."/>
            <person name="Yang N."/>
            <person name="Ding Z."/>
            <person name="Lai Q."/>
            <person name="Zeng R."/>
        </authorList>
    </citation>
    <scope>NUCLEOTIDE SEQUENCE [LARGE SCALE GENOMIC DNA]</scope>
    <source>
        <strain evidence="3">DSM 24597 / LMG 26175 / WPAGA1</strain>
    </source>
</reference>
<dbReference type="Proteomes" id="UP000179797">
    <property type="component" value="Unassembled WGS sequence"/>
</dbReference>
<name>A0A1S1Z1H9_FLAPC</name>
<dbReference type="RefSeq" id="WP_071397149.1">
    <property type="nucleotide sequence ID" value="NZ_JRYR02000001.1"/>
</dbReference>
<dbReference type="InterPro" id="IPR025112">
    <property type="entry name" value="PCMD"/>
</dbReference>
<organism evidence="2 3">
    <name type="scientific">Flammeovirga pacifica</name>
    <dbReference type="NCBI Taxonomy" id="915059"/>
    <lineage>
        <taxon>Bacteria</taxon>
        <taxon>Pseudomonadati</taxon>
        <taxon>Bacteroidota</taxon>
        <taxon>Cytophagia</taxon>
        <taxon>Cytophagales</taxon>
        <taxon>Flammeovirgaceae</taxon>
        <taxon>Flammeovirga</taxon>
    </lineage>
</organism>
<dbReference type="InterPro" id="IPR038653">
    <property type="entry name" value="Put_CMD_sf"/>
</dbReference>
<proteinExistence type="predicted"/>
<protein>
    <recommendedName>
        <fullName evidence="1">Putative carbohydrate metabolism domain-containing protein</fullName>
    </recommendedName>
</protein>
<dbReference type="Gene3D" id="2.60.120.890">
    <property type="entry name" value="BT2081, beta-jelly-roll domain"/>
    <property type="match status" value="1"/>
</dbReference>
<comment type="caution">
    <text evidence="2">The sequence shown here is derived from an EMBL/GenBank/DDBJ whole genome shotgun (WGS) entry which is preliminary data.</text>
</comment>